<dbReference type="PANTHER" id="PTHR11360:SF287">
    <property type="entry name" value="MFS MONOCARBOXYLATE TRANSPORTER"/>
    <property type="match status" value="1"/>
</dbReference>
<name>A0A4S8M0E2_DENBC</name>
<evidence type="ECO:0000313" key="7">
    <source>
        <dbReference type="Proteomes" id="UP000297245"/>
    </source>
</evidence>
<feature type="transmembrane region" description="Helical" evidence="4">
    <location>
        <begin position="184"/>
        <end position="206"/>
    </location>
</feature>
<dbReference type="Gene3D" id="1.20.1250.20">
    <property type="entry name" value="MFS general substrate transporter like domains"/>
    <property type="match status" value="2"/>
</dbReference>
<evidence type="ECO:0000313" key="6">
    <source>
        <dbReference type="EMBL" id="THU95509.1"/>
    </source>
</evidence>
<reference evidence="6 7" key="1">
    <citation type="journal article" date="2019" name="Nat. Ecol. Evol.">
        <title>Megaphylogeny resolves global patterns of mushroom evolution.</title>
        <authorList>
            <person name="Varga T."/>
            <person name="Krizsan K."/>
            <person name="Foldi C."/>
            <person name="Dima B."/>
            <person name="Sanchez-Garcia M."/>
            <person name="Sanchez-Ramirez S."/>
            <person name="Szollosi G.J."/>
            <person name="Szarkandi J.G."/>
            <person name="Papp V."/>
            <person name="Albert L."/>
            <person name="Andreopoulos W."/>
            <person name="Angelini C."/>
            <person name="Antonin V."/>
            <person name="Barry K.W."/>
            <person name="Bougher N.L."/>
            <person name="Buchanan P."/>
            <person name="Buyck B."/>
            <person name="Bense V."/>
            <person name="Catcheside P."/>
            <person name="Chovatia M."/>
            <person name="Cooper J."/>
            <person name="Damon W."/>
            <person name="Desjardin D."/>
            <person name="Finy P."/>
            <person name="Geml J."/>
            <person name="Haridas S."/>
            <person name="Hughes K."/>
            <person name="Justo A."/>
            <person name="Karasinski D."/>
            <person name="Kautmanova I."/>
            <person name="Kiss B."/>
            <person name="Kocsube S."/>
            <person name="Kotiranta H."/>
            <person name="LaButti K.M."/>
            <person name="Lechner B.E."/>
            <person name="Liimatainen K."/>
            <person name="Lipzen A."/>
            <person name="Lukacs Z."/>
            <person name="Mihaltcheva S."/>
            <person name="Morgado L.N."/>
            <person name="Niskanen T."/>
            <person name="Noordeloos M.E."/>
            <person name="Ohm R.A."/>
            <person name="Ortiz-Santana B."/>
            <person name="Ovrebo C."/>
            <person name="Racz N."/>
            <person name="Riley R."/>
            <person name="Savchenko A."/>
            <person name="Shiryaev A."/>
            <person name="Soop K."/>
            <person name="Spirin V."/>
            <person name="Szebenyi C."/>
            <person name="Tomsovsky M."/>
            <person name="Tulloss R.E."/>
            <person name="Uehling J."/>
            <person name="Grigoriev I.V."/>
            <person name="Vagvolgyi C."/>
            <person name="Papp T."/>
            <person name="Martin F.M."/>
            <person name="Miettinen O."/>
            <person name="Hibbett D.S."/>
            <person name="Nagy L.G."/>
        </authorList>
    </citation>
    <scope>NUCLEOTIDE SEQUENCE [LARGE SCALE GENOMIC DNA]</scope>
    <source>
        <strain evidence="6 7">CBS 962.96</strain>
    </source>
</reference>
<dbReference type="PANTHER" id="PTHR11360">
    <property type="entry name" value="MONOCARBOXYLATE TRANSPORTER"/>
    <property type="match status" value="1"/>
</dbReference>
<dbReference type="GO" id="GO:0022857">
    <property type="term" value="F:transmembrane transporter activity"/>
    <property type="evidence" value="ECO:0007669"/>
    <property type="project" value="InterPro"/>
</dbReference>
<dbReference type="InterPro" id="IPR050327">
    <property type="entry name" value="Proton-linked_MCT"/>
</dbReference>
<feature type="transmembrane region" description="Helical" evidence="4">
    <location>
        <begin position="330"/>
        <end position="349"/>
    </location>
</feature>
<feature type="transmembrane region" description="Helical" evidence="4">
    <location>
        <begin position="259"/>
        <end position="281"/>
    </location>
</feature>
<dbReference type="AlphaFoldDB" id="A0A4S8M0E2"/>
<dbReference type="PROSITE" id="PS50850">
    <property type="entry name" value="MFS"/>
    <property type="match status" value="1"/>
</dbReference>
<dbReference type="OrthoDB" id="2213137at2759"/>
<feature type="transmembrane region" description="Helical" evidence="4">
    <location>
        <begin position="432"/>
        <end position="455"/>
    </location>
</feature>
<dbReference type="SUPFAM" id="SSF103473">
    <property type="entry name" value="MFS general substrate transporter"/>
    <property type="match status" value="1"/>
</dbReference>
<dbReference type="InterPro" id="IPR036259">
    <property type="entry name" value="MFS_trans_sf"/>
</dbReference>
<keyword evidence="4" id="KW-0812">Transmembrane</keyword>
<dbReference type="InterPro" id="IPR020846">
    <property type="entry name" value="MFS_dom"/>
</dbReference>
<feature type="transmembrane region" description="Helical" evidence="4">
    <location>
        <begin position="218"/>
        <end position="238"/>
    </location>
</feature>
<comment type="similarity">
    <text evidence="2">Belongs to the major facilitator superfamily. Monocarboxylate porter (TC 2.A.1.13) family.</text>
</comment>
<evidence type="ECO:0000256" key="3">
    <source>
        <dbReference type="SAM" id="MobiDB-lite"/>
    </source>
</evidence>
<dbReference type="Pfam" id="PF07690">
    <property type="entry name" value="MFS_1"/>
    <property type="match status" value="1"/>
</dbReference>
<keyword evidence="4" id="KW-0472">Membrane</keyword>
<evidence type="ECO:0000256" key="4">
    <source>
        <dbReference type="SAM" id="Phobius"/>
    </source>
</evidence>
<dbReference type="Proteomes" id="UP000297245">
    <property type="component" value="Unassembled WGS sequence"/>
</dbReference>
<keyword evidence="4" id="KW-1133">Transmembrane helix</keyword>
<feature type="transmembrane region" description="Helical" evidence="4">
    <location>
        <begin position="159"/>
        <end position="177"/>
    </location>
</feature>
<feature type="transmembrane region" description="Helical" evidence="4">
    <location>
        <begin position="355"/>
        <end position="380"/>
    </location>
</feature>
<feature type="transmembrane region" description="Helical" evidence="4">
    <location>
        <begin position="392"/>
        <end position="412"/>
    </location>
</feature>
<evidence type="ECO:0000256" key="2">
    <source>
        <dbReference type="ARBA" id="ARBA00006727"/>
    </source>
</evidence>
<dbReference type="InterPro" id="IPR011701">
    <property type="entry name" value="MFS"/>
</dbReference>
<evidence type="ECO:0000256" key="1">
    <source>
        <dbReference type="ARBA" id="ARBA00004141"/>
    </source>
</evidence>
<feature type="transmembrane region" description="Helical" evidence="4">
    <location>
        <begin position="64"/>
        <end position="85"/>
    </location>
</feature>
<feature type="transmembrane region" description="Helical" evidence="4">
    <location>
        <begin position="129"/>
        <end position="147"/>
    </location>
</feature>
<proteinExistence type="inferred from homology"/>
<feature type="transmembrane region" description="Helical" evidence="4">
    <location>
        <begin position="97"/>
        <end position="117"/>
    </location>
</feature>
<dbReference type="GO" id="GO:0016020">
    <property type="term" value="C:membrane"/>
    <property type="evidence" value="ECO:0007669"/>
    <property type="project" value="UniProtKB-SubCell"/>
</dbReference>
<protein>
    <submittedName>
        <fullName evidence="6">MFS general substrate transporter</fullName>
    </submittedName>
</protein>
<feature type="region of interest" description="Disordered" evidence="3">
    <location>
        <begin position="1"/>
        <end position="22"/>
    </location>
</feature>
<gene>
    <name evidence="6" type="ORF">K435DRAFT_829078</name>
</gene>
<accession>A0A4S8M0E2</accession>
<feature type="domain" description="Major facilitator superfamily (MFS) profile" evidence="5">
    <location>
        <begin position="60"/>
        <end position="460"/>
    </location>
</feature>
<evidence type="ECO:0000259" key="5">
    <source>
        <dbReference type="PROSITE" id="PS50850"/>
    </source>
</evidence>
<organism evidence="6 7">
    <name type="scientific">Dendrothele bispora (strain CBS 962.96)</name>
    <dbReference type="NCBI Taxonomy" id="1314807"/>
    <lineage>
        <taxon>Eukaryota</taxon>
        <taxon>Fungi</taxon>
        <taxon>Dikarya</taxon>
        <taxon>Basidiomycota</taxon>
        <taxon>Agaricomycotina</taxon>
        <taxon>Agaricomycetes</taxon>
        <taxon>Agaricomycetidae</taxon>
        <taxon>Agaricales</taxon>
        <taxon>Agaricales incertae sedis</taxon>
        <taxon>Dendrothele</taxon>
    </lineage>
</organism>
<sequence>MPLPQGVEYTVSTPPNDDPEKSWPIPVKSAEDASLGEVEVTVSGPSLHPVDAGFHAWAYLASAWVLDFFIWSLPFSYGVFLNYYISVEFPDEPSSLLALVGSLSNGIMYLSSPILLPLMNRYPRTKTKVMVVGYVICVAGLVGGAFVKTAGGLIVTQGVMYSVGGSLLYFPMMTYLFEWFSEKLGLANGILFSGASVGGVIGPFLIQALLEKYGRKVTLLSLGITLFILIGPCFFFLKPRLPVPQSQDTKPKRWFSRKYFRFLYLRTFWILLSATMVQSLGNFMPFLYLPNFASELHLSNTVGTLGVSLINGASAPGMIFMGWLSDRFDLRISMTLSCVGSSLAVFLLWGMSGSLVPYIVFACVYGFLGTTYVALFPRFVSATIGHDPKLSPTLLAIFMAVRGIGNILSAPISSALIRPWALTGKTELGYGVGGYGPLIIFTGATVLAGGLGILYKGVSRRQG</sequence>
<comment type="subcellular location">
    <subcellularLocation>
        <location evidence="1">Membrane</location>
        <topology evidence="1">Multi-pass membrane protein</topology>
    </subcellularLocation>
</comment>
<keyword evidence="7" id="KW-1185">Reference proteome</keyword>
<dbReference type="EMBL" id="ML179198">
    <property type="protein sequence ID" value="THU95509.1"/>
    <property type="molecule type" value="Genomic_DNA"/>
</dbReference>
<feature type="transmembrane region" description="Helical" evidence="4">
    <location>
        <begin position="301"/>
        <end position="323"/>
    </location>
</feature>